<evidence type="ECO:0000256" key="1">
    <source>
        <dbReference type="SAM" id="SignalP"/>
    </source>
</evidence>
<feature type="domain" description="Neprosin PEP catalytic" evidence="2">
    <location>
        <begin position="160"/>
        <end position="344"/>
    </location>
</feature>
<dbReference type="EMBL" id="BPVZ01000268">
    <property type="protein sequence ID" value="GKV48737.1"/>
    <property type="molecule type" value="Genomic_DNA"/>
</dbReference>
<feature type="signal peptide" evidence="1">
    <location>
        <begin position="1"/>
        <end position="25"/>
    </location>
</feature>
<dbReference type="Proteomes" id="UP001054252">
    <property type="component" value="Unassembled WGS sequence"/>
</dbReference>
<accession>A0AAV5MGU6</accession>
<evidence type="ECO:0000259" key="2">
    <source>
        <dbReference type="PROSITE" id="PS52045"/>
    </source>
</evidence>
<protein>
    <recommendedName>
        <fullName evidence="2">Neprosin PEP catalytic domain-containing protein</fullName>
    </recommendedName>
</protein>
<dbReference type="PANTHER" id="PTHR31589:SF2">
    <property type="entry name" value="ASLB (DUF239)-RELATED"/>
    <property type="match status" value="1"/>
</dbReference>
<dbReference type="Pfam" id="PF03080">
    <property type="entry name" value="Neprosin"/>
    <property type="match status" value="1"/>
</dbReference>
<dbReference type="InterPro" id="IPR004314">
    <property type="entry name" value="Neprosin"/>
</dbReference>
<keyword evidence="1" id="KW-0732">Signal</keyword>
<dbReference type="InterPro" id="IPR025521">
    <property type="entry name" value="Neprosin_propep"/>
</dbReference>
<sequence length="344" mass="38306">MARMNFTLFWTLALICLSRNAGGKAKSRTLSDVDKKLKLLNKPAVKSIKSEDGDIIDCVDIHKQPAFDNPALRSHVIQMKPSIDARTEKMGNSNQIFQTWQRSGTCPEGTIPIRRIRNQDLLRSAASLEPFGRKASHYTSNQKDLNGNYSTEANTTQVVVARTTPNRSTAYLVTVGYNYIGARGEINIWNPKVDSPDDFTTAQIWLRGGPGDNFESIESGWVVNPKLYGDTRTRFFAYWTKDAYKQTGCFDLTCSGFIQTSSQVALGAAIEPISSKSGEQFQVPVAIFMHVRIMDFSRTLKYPEWVGTWSDEPPCYSSLNLAGYSVEPVFYFGGPGGGRYADCP</sequence>
<dbReference type="PANTHER" id="PTHR31589">
    <property type="entry name" value="PROTEIN, PUTATIVE (DUF239)-RELATED-RELATED"/>
    <property type="match status" value="1"/>
</dbReference>
<proteinExistence type="predicted"/>
<dbReference type="PROSITE" id="PS52045">
    <property type="entry name" value="NEPROSIN_PEP_CD"/>
    <property type="match status" value="1"/>
</dbReference>
<keyword evidence="4" id="KW-1185">Reference proteome</keyword>
<feature type="chain" id="PRO_5043585306" description="Neprosin PEP catalytic domain-containing protein" evidence="1">
    <location>
        <begin position="26"/>
        <end position="344"/>
    </location>
</feature>
<reference evidence="3 4" key="1">
    <citation type="journal article" date="2021" name="Commun. Biol.">
        <title>The genome of Shorea leprosula (Dipterocarpaceae) highlights the ecological relevance of drought in aseasonal tropical rainforests.</title>
        <authorList>
            <person name="Ng K.K.S."/>
            <person name="Kobayashi M.J."/>
            <person name="Fawcett J.A."/>
            <person name="Hatakeyama M."/>
            <person name="Paape T."/>
            <person name="Ng C.H."/>
            <person name="Ang C.C."/>
            <person name="Tnah L.H."/>
            <person name="Lee C.T."/>
            <person name="Nishiyama T."/>
            <person name="Sese J."/>
            <person name="O'Brien M.J."/>
            <person name="Copetti D."/>
            <person name="Mohd Noor M.I."/>
            <person name="Ong R.C."/>
            <person name="Putra M."/>
            <person name="Sireger I.Z."/>
            <person name="Indrioko S."/>
            <person name="Kosugi Y."/>
            <person name="Izuno A."/>
            <person name="Isagi Y."/>
            <person name="Lee S.L."/>
            <person name="Shimizu K.K."/>
        </authorList>
    </citation>
    <scope>NUCLEOTIDE SEQUENCE [LARGE SCALE GENOMIC DNA]</scope>
    <source>
        <strain evidence="3">214</strain>
    </source>
</reference>
<dbReference type="Pfam" id="PF14365">
    <property type="entry name" value="Neprosin_AP"/>
    <property type="match status" value="1"/>
</dbReference>
<dbReference type="InterPro" id="IPR053168">
    <property type="entry name" value="Glutamic_endopeptidase"/>
</dbReference>
<comment type="caution">
    <text evidence="3">The sequence shown here is derived from an EMBL/GenBank/DDBJ whole genome shotgun (WGS) entry which is preliminary data.</text>
</comment>
<organism evidence="3 4">
    <name type="scientific">Rubroshorea leprosula</name>
    <dbReference type="NCBI Taxonomy" id="152421"/>
    <lineage>
        <taxon>Eukaryota</taxon>
        <taxon>Viridiplantae</taxon>
        <taxon>Streptophyta</taxon>
        <taxon>Embryophyta</taxon>
        <taxon>Tracheophyta</taxon>
        <taxon>Spermatophyta</taxon>
        <taxon>Magnoliopsida</taxon>
        <taxon>eudicotyledons</taxon>
        <taxon>Gunneridae</taxon>
        <taxon>Pentapetalae</taxon>
        <taxon>rosids</taxon>
        <taxon>malvids</taxon>
        <taxon>Malvales</taxon>
        <taxon>Dipterocarpaceae</taxon>
        <taxon>Rubroshorea</taxon>
    </lineage>
</organism>
<name>A0AAV5MGU6_9ROSI</name>
<evidence type="ECO:0000313" key="4">
    <source>
        <dbReference type="Proteomes" id="UP001054252"/>
    </source>
</evidence>
<dbReference type="Gene3D" id="3.90.1320.10">
    <property type="entry name" value="Outer-capsid protein sigma 3, large lobe"/>
    <property type="match status" value="1"/>
</dbReference>
<dbReference type="AlphaFoldDB" id="A0AAV5MGU6"/>
<evidence type="ECO:0000313" key="3">
    <source>
        <dbReference type="EMBL" id="GKV48737.1"/>
    </source>
</evidence>
<gene>
    <name evidence="3" type="ORF">SLEP1_g55536</name>
</gene>